<dbReference type="STRING" id="501024.RTCCBAU85039_3452"/>
<reference evidence="3" key="3">
    <citation type="submission" date="2016-10" db="EMBL/GenBank/DDBJ databases">
        <authorList>
            <person name="Wibberg D."/>
        </authorList>
    </citation>
    <scope>NUCLEOTIDE SEQUENCE [LARGE SCALE GENOMIC DNA]</scope>
</reference>
<protein>
    <submittedName>
        <fullName evidence="1 2">Sarcosine oxidase, gamma subunit family</fullName>
    </submittedName>
</protein>
<evidence type="ECO:0000313" key="4">
    <source>
        <dbReference type="Proteomes" id="UP000198939"/>
    </source>
</evidence>
<proteinExistence type="predicted"/>
<name>A0A1H8PKE5_9HYPH</name>
<evidence type="ECO:0000313" key="2">
    <source>
        <dbReference type="EMBL" id="SEO42479.1"/>
    </source>
</evidence>
<dbReference type="AlphaFoldDB" id="A0A1H8PKE5"/>
<dbReference type="InterPro" id="IPR027266">
    <property type="entry name" value="TrmE/GcvT-like"/>
</dbReference>
<evidence type="ECO:0000313" key="3">
    <source>
        <dbReference type="Proteomes" id="UP000183063"/>
    </source>
</evidence>
<accession>A0A1H8PKE5</accession>
<dbReference type="Proteomes" id="UP000198939">
    <property type="component" value="Unassembled WGS sequence"/>
</dbReference>
<gene>
    <name evidence="1" type="ORF">RTCCBAU85039_3452</name>
    <name evidence="2" type="ORF">SAMN05216228_101713</name>
</gene>
<dbReference type="EMBL" id="FOCV01000017">
    <property type="protein sequence ID" value="SEO42479.1"/>
    <property type="molecule type" value="Genomic_DNA"/>
</dbReference>
<dbReference type="EMBL" id="FNXB01000017">
    <property type="protein sequence ID" value="SEH97851.1"/>
    <property type="molecule type" value="Genomic_DNA"/>
</dbReference>
<reference evidence="2 4" key="2">
    <citation type="submission" date="2016-10" db="EMBL/GenBank/DDBJ databases">
        <authorList>
            <person name="Varghese N."/>
            <person name="Submissions S."/>
        </authorList>
    </citation>
    <scope>NUCLEOTIDE SEQUENCE [LARGE SCALE GENOMIC DNA]</scope>
    <source>
        <strain evidence="2 4">CGMCC 1.7071</strain>
    </source>
</reference>
<dbReference type="Gene3D" id="3.30.1360.120">
    <property type="entry name" value="Probable tRNA modification gtpase trme, domain 1"/>
    <property type="match status" value="1"/>
</dbReference>
<sequence length="83" mass="9600">MLQQASLPRQWRVHPSAPKGLRTLFGPSDCEHHSFSQGRRLLRDLLIAAHITRVDEDVFEIIVLRGFAEILWDDLARMCAEYV</sequence>
<evidence type="ECO:0000313" key="1">
    <source>
        <dbReference type="EMBL" id="SEH97851.1"/>
    </source>
</evidence>
<organism evidence="1 3">
    <name type="scientific">Rhizobium tibeticum</name>
    <dbReference type="NCBI Taxonomy" id="501024"/>
    <lineage>
        <taxon>Bacteria</taxon>
        <taxon>Pseudomonadati</taxon>
        <taxon>Pseudomonadota</taxon>
        <taxon>Alphaproteobacteria</taxon>
        <taxon>Hyphomicrobiales</taxon>
        <taxon>Rhizobiaceae</taxon>
        <taxon>Rhizobium/Agrobacterium group</taxon>
        <taxon>Rhizobium</taxon>
    </lineage>
</organism>
<reference evidence="1" key="1">
    <citation type="submission" date="2016-10" db="EMBL/GenBank/DDBJ databases">
        <authorList>
            <person name="de Groot N.N."/>
        </authorList>
    </citation>
    <scope>NUCLEOTIDE SEQUENCE [LARGE SCALE GENOMIC DNA]</scope>
    <source>
        <strain evidence="1">CCBAU85039</strain>
    </source>
</reference>
<keyword evidence="4" id="KW-1185">Reference proteome</keyword>
<dbReference type="Proteomes" id="UP000183063">
    <property type="component" value="Unassembled WGS sequence"/>
</dbReference>